<dbReference type="GO" id="GO:0005737">
    <property type="term" value="C:cytoplasm"/>
    <property type="evidence" value="ECO:0007669"/>
    <property type="project" value="TreeGrafter"/>
</dbReference>
<comment type="pathway">
    <text evidence="1">Amino-acid biosynthesis; L-phenylalanine biosynthesis; phenylpyruvate from prephenate: step 1/1.</text>
</comment>
<dbReference type="EC" id="4.2.1.51" evidence="2"/>
<dbReference type="PANTHER" id="PTHR21022:SF19">
    <property type="entry name" value="PREPHENATE DEHYDRATASE-RELATED"/>
    <property type="match status" value="1"/>
</dbReference>
<evidence type="ECO:0000256" key="7">
    <source>
        <dbReference type="ARBA" id="ARBA00047848"/>
    </source>
</evidence>
<feature type="site" description="Essential for prephenate dehydratase activity" evidence="8">
    <location>
        <position position="185"/>
    </location>
</feature>
<evidence type="ECO:0000256" key="3">
    <source>
        <dbReference type="ARBA" id="ARBA00022605"/>
    </source>
</evidence>
<dbReference type="SUPFAM" id="SSF53850">
    <property type="entry name" value="Periplasmic binding protein-like II"/>
    <property type="match status" value="1"/>
</dbReference>
<dbReference type="GO" id="GO:0009094">
    <property type="term" value="P:L-phenylalanine biosynthetic process"/>
    <property type="evidence" value="ECO:0007669"/>
    <property type="project" value="UniProtKB-UniPathway"/>
</dbReference>
<dbReference type="InterPro" id="IPR001086">
    <property type="entry name" value="Preph_deHydtase"/>
</dbReference>
<evidence type="ECO:0000256" key="4">
    <source>
        <dbReference type="ARBA" id="ARBA00023141"/>
    </source>
</evidence>
<dbReference type="InterPro" id="IPR008242">
    <property type="entry name" value="Chor_mutase/pphenate_deHydtase"/>
</dbReference>
<keyword evidence="3" id="KW-0028">Amino-acid biosynthesis</keyword>
<dbReference type="UniPathway" id="UPA00121">
    <property type="reaction ID" value="UER00345"/>
</dbReference>
<dbReference type="PIRSF" id="PIRSF001500">
    <property type="entry name" value="Chor_mut_pdt_Ppr"/>
    <property type="match status" value="1"/>
</dbReference>
<evidence type="ECO:0000256" key="1">
    <source>
        <dbReference type="ARBA" id="ARBA00004741"/>
    </source>
</evidence>
<dbReference type="Gene3D" id="3.40.190.10">
    <property type="entry name" value="Periplasmic binding protein-like II"/>
    <property type="match status" value="2"/>
</dbReference>
<keyword evidence="5" id="KW-0584">Phenylalanine biosynthesis</keyword>
<gene>
    <name evidence="10" type="ORF">A2557_12540</name>
</gene>
<dbReference type="PROSITE" id="PS51171">
    <property type="entry name" value="PREPHENATE_DEHYDR_3"/>
    <property type="match status" value="1"/>
</dbReference>
<sequence>MTIASLFEGFDRVITLGPEGTFSDQAAALVALGKREIRYTSTLPQVALAVVQDPLALGVIPVENSSSGIVGPAQDSLVENPVVILAEIQILVTYGLLSQVPLEEVESFYCHQVAFDQIMTFTAKHLPQAKVIFSDSNMDSAERFAQLPLGSKTAAVVPKLLAAQDPRFAPYLKAEGLEDYQNNCTRFLVFKKRPEEYQPDFSRKKTSLLIEMHEDRHSLLFEILREFHVFGINLCRLESRPSKVHAWQYRFFIDFYNSPKTQFCLDQFREAKISFQLLGSYDSLT</sequence>
<evidence type="ECO:0000313" key="10">
    <source>
        <dbReference type="EMBL" id="OGG99420.1"/>
    </source>
</evidence>
<protein>
    <recommendedName>
        <fullName evidence="2">prephenate dehydratase</fullName>
        <ecNumber evidence="2">4.2.1.51</ecNumber>
    </recommendedName>
</protein>
<keyword evidence="6" id="KW-0456">Lyase</keyword>
<dbReference type="CDD" id="cd04905">
    <property type="entry name" value="ACT_CM-PDT"/>
    <property type="match status" value="1"/>
</dbReference>
<dbReference type="GO" id="GO:0004664">
    <property type="term" value="F:prephenate dehydratase activity"/>
    <property type="evidence" value="ECO:0007669"/>
    <property type="project" value="UniProtKB-EC"/>
</dbReference>
<organism evidence="10 11">
    <name type="scientific">Candidatus Lambdaproteobacteria bacterium RIFOXYD2_FULL_56_26</name>
    <dbReference type="NCBI Taxonomy" id="1817773"/>
    <lineage>
        <taxon>Bacteria</taxon>
        <taxon>Pseudomonadati</taxon>
        <taxon>Pseudomonadota</taxon>
        <taxon>Candidatus Lambdaproteobacteria</taxon>
    </lineage>
</organism>
<evidence type="ECO:0000256" key="6">
    <source>
        <dbReference type="ARBA" id="ARBA00023239"/>
    </source>
</evidence>
<evidence type="ECO:0000256" key="5">
    <source>
        <dbReference type="ARBA" id="ARBA00023222"/>
    </source>
</evidence>
<name>A0A1F6GN10_9PROT</name>
<evidence type="ECO:0000256" key="2">
    <source>
        <dbReference type="ARBA" id="ARBA00013147"/>
    </source>
</evidence>
<dbReference type="Pfam" id="PF00800">
    <property type="entry name" value="PDT"/>
    <property type="match status" value="1"/>
</dbReference>
<dbReference type="SUPFAM" id="SSF55021">
    <property type="entry name" value="ACT-like"/>
    <property type="match status" value="1"/>
</dbReference>
<dbReference type="InterPro" id="IPR045865">
    <property type="entry name" value="ACT-like_dom_sf"/>
</dbReference>
<dbReference type="PANTHER" id="PTHR21022">
    <property type="entry name" value="PREPHENATE DEHYDRATASE P PROTEIN"/>
    <property type="match status" value="1"/>
</dbReference>
<reference evidence="10 11" key="1">
    <citation type="journal article" date="2016" name="Nat. Commun.">
        <title>Thousands of microbial genomes shed light on interconnected biogeochemical processes in an aquifer system.</title>
        <authorList>
            <person name="Anantharaman K."/>
            <person name="Brown C.T."/>
            <person name="Hug L.A."/>
            <person name="Sharon I."/>
            <person name="Castelle C.J."/>
            <person name="Probst A.J."/>
            <person name="Thomas B.C."/>
            <person name="Singh A."/>
            <person name="Wilkins M.J."/>
            <person name="Karaoz U."/>
            <person name="Brodie E.L."/>
            <person name="Williams K.H."/>
            <person name="Hubbard S.S."/>
            <person name="Banfield J.F."/>
        </authorList>
    </citation>
    <scope>NUCLEOTIDE SEQUENCE [LARGE SCALE GENOMIC DNA]</scope>
</reference>
<evidence type="ECO:0000256" key="8">
    <source>
        <dbReference type="PIRSR" id="PIRSR001500-2"/>
    </source>
</evidence>
<comment type="catalytic activity">
    <reaction evidence="7">
        <text>prephenate + H(+) = 3-phenylpyruvate + CO2 + H2O</text>
        <dbReference type="Rhea" id="RHEA:21648"/>
        <dbReference type="ChEBI" id="CHEBI:15377"/>
        <dbReference type="ChEBI" id="CHEBI:15378"/>
        <dbReference type="ChEBI" id="CHEBI:16526"/>
        <dbReference type="ChEBI" id="CHEBI:18005"/>
        <dbReference type="ChEBI" id="CHEBI:29934"/>
        <dbReference type="EC" id="4.2.1.51"/>
    </reaction>
</comment>
<accession>A0A1F6GN10</accession>
<comment type="caution">
    <text evidence="10">The sequence shown here is derived from an EMBL/GenBank/DDBJ whole genome shotgun (WGS) entry which is preliminary data.</text>
</comment>
<dbReference type="Gene3D" id="3.30.70.260">
    <property type="match status" value="1"/>
</dbReference>
<dbReference type="AlphaFoldDB" id="A0A1F6GN10"/>
<proteinExistence type="predicted"/>
<evidence type="ECO:0000313" key="11">
    <source>
        <dbReference type="Proteomes" id="UP000177583"/>
    </source>
</evidence>
<keyword evidence="4" id="KW-0057">Aromatic amino acid biosynthesis</keyword>
<feature type="domain" description="Prephenate dehydratase" evidence="9">
    <location>
        <begin position="12"/>
        <end position="192"/>
    </location>
</feature>
<dbReference type="EMBL" id="MFNF01000057">
    <property type="protein sequence ID" value="OGG99420.1"/>
    <property type="molecule type" value="Genomic_DNA"/>
</dbReference>
<evidence type="ECO:0000259" key="9">
    <source>
        <dbReference type="PROSITE" id="PS51171"/>
    </source>
</evidence>
<dbReference type="Proteomes" id="UP000177583">
    <property type="component" value="Unassembled WGS sequence"/>
</dbReference>